<dbReference type="SUPFAM" id="SSF52151">
    <property type="entry name" value="FabD/lysophospholipase-like"/>
    <property type="match status" value="1"/>
</dbReference>
<evidence type="ECO:0000259" key="4">
    <source>
        <dbReference type="PROSITE" id="PS50075"/>
    </source>
</evidence>
<proteinExistence type="predicted"/>
<dbReference type="Gene3D" id="1.10.1200.10">
    <property type="entry name" value="ACP-like"/>
    <property type="match status" value="1"/>
</dbReference>
<dbReference type="Gene3D" id="3.30.70.250">
    <property type="entry name" value="Malonyl-CoA ACP transacylase, ACP-binding"/>
    <property type="match status" value="1"/>
</dbReference>
<organism evidence="5 6">
    <name type="scientific">Micromonospora tarensis</name>
    <dbReference type="NCBI Taxonomy" id="2806100"/>
    <lineage>
        <taxon>Bacteria</taxon>
        <taxon>Bacillati</taxon>
        <taxon>Actinomycetota</taxon>
        <taxon>Actinomycetes</taxon>
        <taxon>Micromonosporales</taxon>
        <taxon>Micromonosporaceae</taxon>
        <taxon>Micromonospora</taxon>
    </lineage>
</organism>
<dbReference type="InterPro" id="IPR009081">
    <property type="entry name" value="PP-bd_ACP"/>
</dbReference>
<accession>A0ABS1YES8</accession>
<sequence>MISTASAVYLFPGQGGYSKGLLARVTQRYPATGDLFDEIADVAGDELGVDLGRLRTDHDSDAAELLRDAPDLLQFAIYAGSVLTEAALREAGAIGLLHIGHSFGEIAALTTAGACSVRDGARIVARRIQALNALSPDTGFMASVPVDRTRATALLDLLGDSRVTIAGQNEDQQVVIAGPVDAMTAACAVLAAAGVVSTRLPTPYPFHNAALQPAVAPFAAALKDITWMAPSIPVYSPILGRHYAATDDLPTLLAGHLVQPFAFHDSVRAAYANGHDVFVECGGRQVLTDITARVLHERSDWTAVATDDSCRRGVSAERVALLTGGVGPALVTQLRHLIGETSAEEFDRYWVAGGHDVVASSLRAGLAAFRASAGSTVAPPGGSAGATHPAPAEPAQVPVGGLDRGAVREQLARLYGDALEYPAEVFTEDVSLEADLGVDSVKQTDLLARAARHFGLPVNPDGFSVANYPTFGRVVDLITGSRTPTTV</sequence>
<dbReference type="SMART" id="SM00827">
    <property type="entry name" value="PKS_AT"/>
    <property type="match status" value="1"/>
</dbReference>
<dbReference type="PROSITE" id="PS50075">
    <property type="entry name" value="CARRIER"/>
    <property type="match status" value="1"/>
</dbReference>
<dbReference type="RefSeq" id="WP_203148281.1">
    <property type="nucleotide sequence ID" value="NZ_JAEVHL010000037.1"/>
</dbReference>
<evidence type="ECO:0000256" key="3">
    <source>
        <dbReference type="SAM" id="MobiDB-lite"/>
    </source>
</evidence>
<dbReference type="InterPro" id="IPR016036">
    <property type="entry name" value="Malonyl_transacylase_ACP-bd"/>
</dbReference>
<dbReference type="Proteomes" id="UP000622245">
    <property type="component" value="Unassembled WGS sequence"/>
</dbReference>
<keyword evidence="2" id="KW-0597">Phosphoprotein</keyword>
<dbReference type="InterPro" id="IPR014043">
    <property type="entry name" value="Acyl_transferase_dom"/>
</dbReference>
<dbReference type="InterPro" id="IPR006162">
    <property type="entry name" value="Ppantetheine_attach_site"/>
</dbReference>
<dbReference type="Gene3D" id="3.40.366.10">
    <property type="entry name" value="Malonyl-Coenzyme A Acyl Carrier Protein, domain 2"/>
    <property type="match status" value="1"/>
</dbReference>
<evidence type="ECO:0000313" key="5">
    <source>
        <dbReference type="EMBL" id="MBM0275898.1"/>
    </source>
</evidence>
<dbReference type="GO" id="GO:0016746">
    <property type="term" value="F:acyltransferase activity"/>
    <property type="evidence" value="ECO:0007669"/>
    <property type="project" value="UniProtKB-KW"/>
</dbReference>
<dbReference type="InterPro" id="IPR016035">
    <property type="entry name" value="Acyl_Trfase/lysoPLipase"/>
</dbReference>
<dbReference type="SUPFAM" id="SSF55048">
    <property type="entry name" value="Probable ACP-binding domain of malonyl-CoA ACP transacylase"/>
    <property type="match status" value="1"/>
</dbReference>
<dbReference type="Pfam" id="PF00550">
    <property type="entry name" value="PP-binding"/>
    <property type="match status" value="1"/>
</dbReference>
<reference evidence="5 6" key="1">
    <citation type="submission" date="2021-01" db="EMBL/GenBank/DDBJ databases">
        <title>Draft genome sequence of Micromonospora sp. strain STR1s_6.</title>
        <authorList>
            <person name="Karlyshev A."/>
            <person name="Jawad R."/>
        </authorList>
    </citation>
    <scope>NUCLEOTIDE SEQUENCE [LARGE SCALE GENOMIC DNA]</scope>
    <source>
        <strain evidence="5 6">STR1S-6</strain>
    </source>
</reference>
<dbReference type="Pfam" id="PF00698">
    <property type="entry name" value="Acyl_transf_1"/>
    <property type="match status" value="1"/>
</dbReference>
<evidence type="ECO:0000256" key="1">
    <source>
        <dbReference type="ARBA" id="ARBA00022450"/>
    </source>
</evidence>
<gene>
    <name evidence="5" type="ORF">JM949_10850</name>
</gene>
<dbReference type="PROSITE" id="PS00012">
    <property type="entry name" value="PHOSPHOPANTETHEINE"/>
    <property type="match status" value="1"/>
</dbReference>
<name>A0ABS1YES8_9ACTN</name>
<feature type="domain" description="Carrier" evidence="4">
    <location>
        <begin position="402"/>
        <end position="482"/>
    </location>
</feature>
<dbReference type="EMBL" id="JAEVHL010000037">
    <property type="protein sequence ID" value="MBM0275898.1"/>
    <property type="molecule type" value="Genomic_DNA"/>
</dbReference>
<feature type="region of interest" description="Disordered" evidence="3">
    <location>
        <begin position="377"/>
        <end position="401"/>
    </location>
</feature>
<evidence type="ECO:0000313" key="6">
    <source>
        <dbReference type="Proteomes" id="UP000622245"/>
    </source>
</evidence>
<dbReference type="InterPro" id="IPR050858">
    <property type="entry name" value="Mal-CoA-ACP_Trans/PKS_FabD"/>
</dbReference>
<protein>
    <submittedName>
        <fullName evidence="5">Acyltransferase domain-containing protein</fullName>
    </submittedName>
</protein>
<keyword evidence="5" id="KW-0808">Transferase</keyword>
<evidence type="ECO:0000256" key="2">
    <source>
        <dbReference type="ARBA" id="ARBA00022553"/>
    </source>
</evidence>
<dbReference type="InterPro" id="IPR036736">
    <property type="entry name" value="ACP-like_sf"/>
</dbReference>
<keyword evidence="6" id="KW-1185">Reference proteome</keyword>
<dbReference type="InterPro" id="IPR001227">
    <property type="entry name" value="Ac_transferase_dom_sf"/>
</dbReference>
<dbReference type="SUPFAM" id="SSF47336">
    <property type="entry name" value="ACP-like"/>
    <property type="match status" value="1"/>
</dbReference>
<dbReference type="PANTHER" id="PTHR42681">
    <property type="entry name" value="MALONYL-COA-ACYL CARRIER PROTEIN TRANSACYLASE, MITOCHONDRIAL"/>
    <property type="match status" value="1"/>
</dbReference>
<dbReference type="PANTHER" id="PTHR42681:SF6">
    <property type="entry name" value="BLL0263 PROTEIN"/>
    <property type="match status" value="1"/>
</dbReference>
<comment type="caution">
    <text evidence="5">The sequence shown here is derived from an EMBL/GenBank/DDBJ whole genome shotgun (WGS) entry which is preliminary data.</text>
</comment>
<keyword evidence="5" id="KW-0012">Acyltransferase</keyword>
<keyword evidence="1" id="KW-0596">Phosphopantetheine</keyword>